<evidence type="ECO:0000256" key="9">
    <source>
        <dbReference type="ARBA" id="ARBA00023002"/>
    </source>
</evidence>
<dbReference type="PANTHER" id="PTHR11985:SF35">
    <property type="entry name" value="ANAEROBIC GLYCEROL-3-PHOSPHATE DEHYDROGENASE SUBUNIT A"/>
    <property type="match status" value="1"/>
</dbReference>
<dbReference type="GeneID" id="90837726"/>
<dbReference type="Proteomes" id="UP001387110">
    <property type="component" value="Unassembled WGS sequence"/>
</dbReference>
<comment type="cofactor">
    <cofactor evidence="1">
        <name>FAD</name>
        <dbReference type="ChEBI" id="CHEBI:57692"/>
    </cofactor>
</comment>
<dbReference type="EMBL" id="JBAWKY010000003">
    <property type="protein sequence ID" value="MEI4463194.1"/>
    <property type="molecule type" value="Genomic_DNA"/>
</dbReference>
<evidence type="ECO:0000256" key="6">
    <source>
        <dbReference type="ARBA" id="ARBA00022630"/>
    </source>
</evidence>
<dbReference type="Gene3D" id="3.30.9.10">
    <property type="entry name" value="D-Amino Acid Oxidase, subunit A, domain 2"/>
    <property type="match status" value="1"/>
</dbReference>
<keyword evidence="8" id="KW-0274">FAD</keyword>
<evidence type="ECO:0000256" key="2">
    <source>
        <dbReference type="ARBA" id="ARBA00004977"/>
    </source>
</evidence>
<dbReference type="SUPFAM" id="SSF51905">
    <property type="entry name" value="FAD/NAD(P)-binding domain"/>
    <property type="match status" value="1"/>
</dbReference>
<keyword evidence="9 14" id="KW-0560">Oxidoreductase</keyword>
<dbReference type="GO" id="GO:0004368">
    <property type="term" value="F:glycerol-3-phosphate dehydrogenase (quinone) activity"/>
    <property type="evidence" value="ECO:0007669"/>
    <property type="project" value="UniProtKB-EC"/>
</dbReference>
<dbReference type="UniPathway" id="UPA00618">
    <property type="reaction ID" value="UER00674"/>
</dbReference>
<name>A0A0V8GEL7_9BACL</name>
<dbReference type="Proteomes" id="UP000053797">
    <property type="component" value="Unassembled WGS sequence"/>
</dbReference>
<evidence type="ECO:0000313" key="13">
    <source>
        <dbReference type="EMBL" id="KSU48720.1"/>
    </source>
</evidence>
<evidence type="ECO:0000256" key="8">
    <source>
        <dbReference type="ARBA" id="ARBA00022827"/>
    </source>
</evidence>
<evidence type="ECO:0000256" key="3">
    <source>
        <dbReference type="ARBA" id="ARBA00007330"/>
    </source>
</evidence>
<dbReference type="InterPro" id="IPR031656">
    <property type="entry name" value="DAO_C"/>
</dbReference>
<keyword evidence="7" id="KW-0319">Glycerol metabolism</keyword>
<sequence>MFSSTERTAWLEEMGQELLDVLVIGGGITGAGILLDAQSRGMRTGLIEMQDFAEGTSSRSTKLVHGGLRYLKQFEIKLVAEVGKERAIVYENAPHVTTPEWMMLPLVEGGTFGSFSTSIGLRVYDQLAGVKRNERRTMLSKEETLRYEPLLRSEHLVGGGRYVEYKTDDARLTVEVLKAAVGYGGRAVNYTKAESLVYHNGKVVGVEVRDVLSDKTYTIRAKKIINATGPWVDELREKDGSKAGKSLHLTKGIHLVIDQAHFPLQQAVYFDVPDGRMIFAIPREGKTYVGTTDTNYKGDILEPGVTVEDQDYILEATNQMFNVELRPEHVESTWSGLRPLIHEDGKDPSELSRKDEIFVSKSGLMSIAGGKLTGYRKMAERIIDMVADQFKTEENRIYLASRTHDILLGGGHPQGSKGFARYLKEQQPKGEALGLSPNEATWLIQRYGTNVERVYELIRTRGDEAARYQLPLHWFGALLYGLEAELVMQPGDFLNRRASAVFFDFPHAEQYADGVLALMRSELGWSAEDEARANESIRREFDAVRVKGPVPLS</sequence>
<comment type="similarity">
    <text evidence="3">Belongs to the FAD-dependent glycerol-3-phosphate dehydrogenase family.</text>
</comment>
<dbReference type="Gene3D" id="3.50.50.60">
    <property type="entry name" value="FAD/NAD(P)-binding domain"/>
    <property type="match status" value="1"/>
</dbReference>
<dbReference type="InterPro" id="IPR006076">
    <property type="entry name" value="FAD-dep_OxRdtase"/>
</dbReference>
<evidence type="ECO:0000313" key="15">
    <source>
        <dbReference type="Proteomes" id="UP000053797"/>
    </source>
</evidence>
<dbReference type="EMBL" id="LNQL01000003">
    <property type="protein sequence ID" value="KSU48720.1"/>
    <property type="molecule type" value="Genomic_DNA"/>
</dbReference>
<feature type="domain" description="FAD dependent oxidoreductase" evidence="11">
    <location>
        <begin position="20"/>
        <end position="374"/>
    </location>
</feature>
<dbReference type="SUPFAM" id="SSF54373">
    <property type="entry name" value="FAD-linked reductases, C-terminal domain"/>
    <property type="match status" value="1"/>
</dbReference>
<dbReference type="InterPro" id="IPR036188">
    <property type="entry name" value="FAD/NAD-bd_sf"/>
</dbReference>
<reference evidence="14 16" key="2">
    <citation type="submission" date="2023-12" db="EMBL/GenBank/DDBJ databases">
        <authorList>
            <person name="Easwaran N."/>
            <person name="Lazarus H.P.S."/>
        </authorList>
    </citation>
    <scope>NUCLEOTIDE SEQUENCE [LARGE SCALE GENOMIC DNA]</scope>
    <source>
        <strain evidence="14 16">VIT-2023</strain>
    </source>
</reference>
<dbReference type="PANTHER" id="PTHR11985">
    <property type="entry name" value="GLYCEROL-3-PHOSPHATE DEHYDROGENASE"/>
    <property type="match status" value="1"/>
</dbReference>
<feature type="domain" description="Alpha-glycerophosphate oxidase C-terminal" evidence="12">
    <location>
        <begin position="401"/>
        <end position="529"/>
    </location>
</feature>
<evidence type="ECO:0000256" key="1">
    <source>
        <dbReference type="ARBA" id="ARBA00001974"/>
    </source>
</evidence>
<organism evidence="13 15">
    <name type="scientific">Exiguobacterium indicum</name>
    <dbReference type="NCBI Taxonomy" id="296995"/>
    <lineage>
        <taxon>Bacteria</taxon>
        <taxon>Bacillati</taxon>
        <taxon>Bacillota</taxon>
        <taxon>Bacilli</taxon>
        <taxon>Bacillales</taxon>
        <taxon>Bacillales Family XII. Incertae Sedis</taxon>
        <taxon>Exiguobacterium</taxon>
    </lineage>
</organism>
<gene>
    <name evidence="13" type="ORF">AS033_10340</name>
    <name evidence="14" type="ORF">SZL87_12200</name>
</gene>
<dbReference type="Gene3D" id="1.10.8.870">
    <property type="entry name" value="Alpha-glycerophosphate oxidase, cap domain"/>
    <property type="match status" value="1"/>
</dbReference>
<reference evidence="13 15" key="1">
    <citation type="journal article" date="2015" name="Int. J. Syst. Evol. Microbiol.">
        <title>Exiguobacterium enclense sp. nov., isolated from sediment.</title>
        <authorList>
            <person name="Dastager S.G."/>
            <person name="Mawlankar R."/>
            <person name="Sonalkar V.V."/>
            <person name="Thorat M.N."/>
            <person name="Mual P."/>
            <person name="Verma A."/>
            <person name="Krishnamurthi S."/>
            <person name="Tang S.K."/>
            <person name="Li W.J."/>
        </authorList>
    </citation>
    <scope>NUCLEOTIDE SEQUENCE [LARGE SCALE GENOMIC DNA]</scope>
    <source>
        <strain evidence="13 15">NIO-1109</strain>
    </source>
</reference>
<comment type="pathway">
    <text evidence="2">Polyol metabolism; glycerol degradation via glycerol kinase pathway; glycerone phosphate from sn-glycerol 3-phosphate (aerobic route): step 1/1.</text>
</comment>
<dbReference type="InterPro" id="IPR038299">
    <property type="entry name" value="DAO_C_sf"/>
</dbReference>
<dbReference type="Pfam" id="PF01266">
    <property type="entry name" value="DAO"/>
    <property type="match status" value="1"/>
</dbReference>
<evidence type="ECO:0000313" key="16">
    <source>
        <dbReference type="Proteomes" id="UP001387110"/>
    </source>
</evidence>
<evidence type="ECO:0000259" key="11">
    <source>
        <dbReference type="Pfam" id="PF01266"/>
    </source>
</evidence>
<dbReference type="AlphaFoldDB" id="A0A0V8GEL7"/>
<keyword evidence="16" id="KW-1185">Reference proteome</keyword>
<evidence type="ECO:0000256" key="5">
    <source>
        <dbReference type="ARBA" id="ARBA00017956"/>
    </source>
</evidence>
<dbReference type="GO" id="GO:0046168">
    <property type="term" value="P:glycerol-3-phosphate catabolic process"/>
    <property type="evidence" value="ECO:0007669"/>
    <property type="project" value="TreeGrafter"/>
</dbReference>
<dbReference type="Pfam" id="PF16901">
    <property type="entry name" value="DAO_C"/>
    <property type="match status" value="1"/>
</dbReference>
<keyword evidence="6" id="KW-0285">Flavoprotein</keyword>
<proteinExistence type="inferred from homology"/>
<dbReference type="GO" id="GO:0019563">
    <property type="term" value="P:glycerol catabolic process"/>
    <property type="evidence" value="ECO:0007669"/>
    <property type="project" value="UniProtKB-UniPathway"/>
</dbReference>
<dbReference type="PRINTS" id="PR01001">
    <property type="entry name" value="FADG3PDH"/>
</dbReference>
<dbReference type="InterPro" id="IPR000447">
    <property type="entry name" value="G3P_DH_FAD-dep"/>
</dbReference>
<dbReference type="PROSITE" id="PS00978">
    <property type="entry name" value="FAD_G3PDH_2"/>
    <property type="match status" value="1"/>
</dbReference>
<evidence type="ECO:0000259" key="12">
    <source>
        <dbReference type="Pfam" id="PF16901"/>
    </source>
</evidence>
<dbReference type="RefSeq" id="WP_058265456.1">
    <property type="nucleotide sequence ID" value="NZ_FMYN01000003.1"/>
</dbReference>
<dbReference type="OrthoDB" id="9766796at2"/>
<evidence type="ECO:0000256" key="10">
    <source>
        <dbReference type="ARBA" id="ARBA00049055"/>
    </source>
</evidence>
<accession>A0A0V8GEL7</accession>
<comment type="caution">
    <text evidence="13">The sequence shown here is derived from an EMBL/GenBank/DDBJ whole genome shotgun (WGS) entry which is preliminary data.</text>
</comment>
<dbReference type="EC" id="1.1.5.3" evidence="4"/>
<comment type="catalytic activity">
    <reaction evidence="10">
        <text>a quinone + sn-glycerol 3-phosphate = dihydroxyacetone phosphate + a quinol</text>
        <dbReference type="Rhea" id="RHEA:18977"/>
        <dbReference type="ChEBI" id="CHEBI:24646"/>
        <dbReference type="ChEBI" id="CHEBI:57597"/>
        <dbReference type="ChEBI" id="CHEBI:57642"/>
        <dbReference type="ChEBI" id="CHEBI:132124"/>
        <dbReference type="EC" id="1.1.5.3"/>
    </reaction>
</comment>
<evidence type="ECO:0000256" key="7">
    <source>
        <dbReference type="ARBA" id="ARBA00022798"/>
    </source>
</evidence>
<protein>
    <recommendedName>
        <fullName evidence="5">Aerobic glycerol-3-phosphate dehydrogenase</fullName>
        <ecNumber evidence="4">1.1.5.3</ecNumber>
    </recommendedName>
</protein>
<evidence type="ECO:0000313" key="14">
    <source>
        <dbReference type="EMBL" id="MEI4463194.1"/>
    </source>
</evidence>
<evidence type="ECO:0000256" key="4">
    <source>
        <dbReference type="ARBA" id="ARBA00013029"/>
    </source>
</evidence>